<evidence type="ECO:0000256" key="7">
    <source>
        <dbReference type="SAM" id="Phobius"/>
    </source>
</evidence>
<comment type="similarity">
    <text evidence="2">Belongs to the LDH2/MDH2 oxidoreductase family.</text>
</comment>
<feature type="transmembrane region" description="Helical" evidence="7">
    <location>
        <begin position="44"/>
        <end position="65"/>
    </location>
</feature>
<feature type="transmembrane region" description="Helical" evidence="7">
    <location>
        <begin position="156"/>
        <end position="178"/>
    </location>
</feature>
<dbReference type="InterPro" id="IPR013525">
    <property type="entry name" value="ABC2_TM"/>
</dbReference>
<feature type="transmembrane region" description="Helical" evidence="7">
    <location>
        <begin position="77"/>
        <end position="98"/>
    </location>
</feature>
<evidence type="ECO:0000256" key="2">
    <source>
        <dbReference type="ARBA" id="ARBA00006056"/>
    </source>
</evidence>
<dbReference type="Gene3D" id="3.30.1370.60">
    <property type="entry name" value="Hypothetical oxidoreductase yiak, domain 2"/>
    <property type="match status" value="1"/>
</dbReference>
<feature type="transmembrane region" description="Helical" evidence="7">
    <location>
        <begin position="184"/>
        <end position="205"/>
    </location>
</feature>
<dbReference type="SUPFAM" id="SSF89733">
    <property type="entry name" value="L-sulfolactate dehydrogenase-like"/>
    <property type="match status" value="1"/>
</dbReference>
<dbReference type="PANTHER" id="PTHR11091">
    <property type="entry name" value="OXIDOREDUCTASE-RELATED"/>
    <property type="match status" value="1"/>
</dbReference>
<comment type="subcellular location">
    <subcellularLocation>
        <location evidence="1">Membrane</location>
        <topology evidence="1">Multi-pass membrane protein</topology>
    </subcellularLocation>
</comment>
<proteinExistence type="inferred from homology"/>
<dbReference type="Pfam" id="PF01061">
    <property type="entry name" value="ABC2_membrane"/>
    <property type="match status" value="1"/>
</dbReference>
<protein>
    <submittedName>
        <fullName evidence="9">Malate dehydrogenase</fullName>
    </submittedName>
</protein>
<evidence type="ECO:0000259" key="8">
    <source>
        <dbReference type="Pfam" id="PF01061"/>
    </source>
</evidence>
<reference evidence="9 10" key="1">
    <citation type="submission" date="2024-02" db="EMBL/GenBank/DDBJ databases">
        <authorList>
            <person name="Chen Y."/>
            <person name="Shah S."/>
            <person name="Dougan E. K."/>
            <person name="Thang M."/>
            <person name="Chan C."/>
        </authorList>
    </citation>
    <scope>NUCLEOTIDE SEQUENCE [LARGE SCALE GENOMIC DNA]</scope>
</reference>
<dbReference type="InterPro" id="IPR003767">
    <property type="entry name" value="Malate/L-lactate_DH-like"/>
</dbReference>
<dbReference type="Pfam" id="PF02615">
    <property type="entry name" value="Ldh_2"/>
    <property type="match status" value="1"/>
</dbReference>
<dbReference type="InterPro" id="IPR043143">
    <property type="entry name" value="Mal/L-sulf/L-lact_DH-like_NADP"/>
</dbReference>
<organism evidence="9 10">
    <name type="scientific">Durusdinium trenchii</name>
    <dbReference type="NCBI Taxonomy" id="1381693"/>
    <lineage>
        <taxon>Eukaryota</taxon>
        <taxon>Sar</taxon>
        <taxon>Alveolata</taxon>
        <taxon>Dinophyceae</taxon>
        <taxon>Suessiales</taxon>
        <taxon>Symbiodiniaceae</taxon>
        <taxon>Durusdinium</taxon>
    </lineage>
</organism>
<dbReference type="InterPro" id="IPR043144">
    <property type="entry name" value="Mal/L-sulf/L-lact_DH-like_ah"/>
</dbReference>
<keyword evidence="5" id="KW-0560">Oxidoreductase</keyword>
<evidence type="ECO:0000313" key="10">
    <source>
        <dbReference type="Proteomes" id="UP001642464"/>
    </source>
</evidence>
<accession>A0ABP0S7X3</accession>
<keyword evidence="4 7" id="KW-1133">Transmembrane helix</keyword>
<feature type="transmembrane region" description="Helical" evidence="7">
    <location>
        <begin position="110"/>
        <end position="126"/>
    </location>
</feature>
<evidence type="ECO:0000256" key="6">
    <source>
        <dbReference type="ARBA" id="ARBA00023136"/>
    </source>
</evidence>
<gene>
    <name evidence="9" type="ORF">SCF082_LOCUS50441</name>
</gene>
<name>A0ABP0S7X3_9DINO</name>
<dbReference type="Proteomes" id="UP001642464">
    <property type="component" value="Unassembled WGS sequence"/>
</dbReference>
<keyword evidence="10" id="KW-1185">Reference proteome</keyword>
<evidence type="ECO:0000256" key="4">
    <source>
        <dbReference type="ARBA" id="ARBA00022989"/>
    </source>
</evidence>
<evidence type="ECO:0000313" key="9">
    <source>
        <dbReference type="EMBL" id="CAK9108463.1"/>
    </source>
</evidence>
<feature type="domain" description="ABC-2 type transporter transmembrane" evidence="8">
    <location>
        <begin position="29"/>
        <end position="208"/>
    </location>
</feature>
<keyword evidence="6 7" id="KW-0472">Membrane</keyword>
<evidence type="ECO:0000256" key="3">
    <source>
        <dbReference type="ARBA" id="ARBA00022692"/>
    </source>
</evidence>
<dbReference type="EMBL" id="CAXAMM010043095">
    <property type="protein sequence ID" value="CAK9108463.1"/>
    <property type="molecule type" value="Genomic_DNA"/>
</dbReference>
<keyword evidence="3 7" id="KW-0812">Transmembrane</keyword>
<dbReference type="PANTHER" id="PTHR11091:SF0">
    <property type="entry name" value="MALATE DEHYDROGENASE"/>
    <property type="match status" value="1"/>
</dbReference>
<comment type="caution">
    <text evidence="9">The sequence shown here is derived from an EMBL/GenBank/DDBJ whole genome shotgun (WGS) entry which is preliminary data.</text>
</comment>
<evidence type="ECO:0000256" key="1">
    <source>
        <dbReference type="ARBA" id="ARBA00004141"/>
    </source>
</evidence>
<sequence length="652" mass="69314">METPAEAFNAASEEEQEVKAATIPPLRVQLFQLLLREMRIQRNLATYTFFEATIAGLLLGATYYQMSLRLAGVISRLGLVFAVHCTLGMQALQGLLAWREGYTSFRRERAAGYYYTGSFVVAKVVVDALLLRVGPPALMCFIVYMLAGLQPGREAVCCLGFCLASLVGSTFCLALGATAPRSGAVLPLAVLLILLFLLIGGPLLATQQGALRNFSIFRASFNMLSANEMRGLVFEFDPEGVVTTLGSRTGEDMPWLAHGCKNFGYLAKLYPSRMLCSFVFVGREQLEKTVASCLKAAGAPPDKAQLVAQVLVAADARGIPSHGVNRAEMYCGELKAKLIDPGADPKISSDSASAANVDGCNGLGAVVASYAMKLCIQKAKSTGIGLVVCHNSNHFGIAGFWSELALKEKLIGFAFTNTSPFLVPTRACQRAGGTNPIACYCPAEGDSFQLDMATTTVPIGKIEVCHRKGQQIPNGWGVDSTGVCSTTNPEKILKGGGLTPLGGLEETAGYKGYGLNMMVEILCAILSGCQKVGPAVPPWRVDRGTAVDYGHCFICIDPAKLLPSGDFEKALSGYLSTMRQLPAGDVERSVLVPGDPERAEEDDAAKQGVRLNRQIALGLRSLAQSLGCSGSLPAEIQALPEDASAPKHPHAV</sequence>
<evidence type="ECO:0000256" key="5">
    <source>
        <dbReference type="ARBA" id="ARBA00023002"/>
    </source>
</evidence>
<dbReference type="Gene3D" id="1.10.1530.10">
    <property type="match status" value="1"/>
</dbReference>
<dbReference type="InterPro" id="IPR036111">
    <property type="entry name" value="Mal/L-sulfo/L-lacto_DH-like_sf"/>
</dbReference>